<dbReference type="HAMAP" id="MF_01665">
    <property type="entry name" value="HemeA_synth_type2"/>
    <property type="match status" value="1"/>
</dbReference>
<dbReference type="OrthoDB" id="9793156at2"/>
<dbReference type="AlphaFoldDB" id="A0A4Y8UJ71"/>
<dbReference type="InterPro" id="IPR023754">
    <property type="entry name" value="HemeA_Synthase_type2"/>
</dbReference>
<evidence type="ECO:0000256" key="9">
    <source>
        <dbReference type="ARBA" id="ARBA00023136"/>
    </source>
</evidence>
<keyword evidence="4" id="KW-0479">Metal-binding</keyword>
<keyword evidence="5 12" id="KW-1133">Transmembrane helix</keyword>
<evidence type="ECO:0000256" key="5">
    <source>
        <dbReference type="ARBA" id="ARBA00022989"/>
    </source>
</evidence>
<gene>
    <name evidence="13" type="ORF">E3W66_00555</name>
</gene>
<dbReference type="PANTHER" id="PTHR23289">
    <property type="entry name" value="CYTOCHROME C OXIDASE ASSEMBLY PROTEIN COX15"/>
    <property type="match status" value="1"/>
</dbReference>
<dbReference type="GO" id="GO:0016653">
    <property type="term" value="F:oxidoreductase activity, acting on NAD(P)H, heme protein as acceptor"/>
    <property type="evidence" value="ECO:0007669"/>
    <property type="project" value="TreeGrafter"/>
</dbReference>
<dbReference type="GO" id="GO:0120547">
    <property type="term" value="F:heme A synthase activity"/>
    <property type="evidence" value="ECO:0007669"/>
    <property type="project" value="UniProtKB-EC"/>
</dbReference>
<evidence type="ECO:0000256" key="7">
    <source>
        <dbReference type="ARBA" id="ARBA00023004"/>
    </source>
</evidence>
<keyword evidence="7" id="KW-0408">Iron</keyword>
<sequence>MSESLLYRRQVGLWLAICAATILGMILLGGVTRLTNSGLSMVEWRPLLGIIPPLNHEQWLAVFAKYKNSPEYQIVNAGMSLDEFKYIFMYEYLHRVLGRIIGILFFVPYLYFLIKGRIPVGYRGKLALLFILGGCQGLLGWFMVKSGLVDDPRVSHYRLTAHLGLAVLIFGFMMWLTCSLLDRPPATDHTAGQSAISRNVARVAALFAGLLYLMILSGGLVAGSRAGYAWSTWPLMGDSFIPPGLYATTPLWLAAFEDITTIQFNHRMFAYLLALLGAGLVAAVWRHSQDLLARRATLLLGALLTAQIVLGIYTIVHHVPIASAAAHQVVGVALFGTAIYLARRLAVMAPATSG</sequence>
<keyword evidence="9 12" id="KW-0472">Membrane</keyword>
<evidence type="ECO:0000313" key="13">
    <source>
        <dbReference type="EMBL" id="TFH68488.1"/>
    </source>
</evidence>
<evidence type="ECO:0000256" key="6">
    <source>
        <dbReference type="ARBA" id="ARBA00023002"/>
    </source>
</evidence>
<evidence type="ECO:0000256" key="11">
    <source>
        <dbReference type="ARBA" id="ARBA00048044"/>
    </source>
</evidence>
<comment type="catalytic activity">
    <reaction evidence="11">
        <text>Fe(II)-heme o + 2 A + H2O = Fe(II)-heme a + 2 AH2</text>
        <dbReference type="Rhea" id="RHEA:63388"/>
        <dbReference type="ChEBI" id="CHEBI:13193"/>
        <dbReference type="ChEBI" id="CHEBI:15377"/>
        <dbReference type="ChEBI" id="CHEBI:17499"/>
        <dbReference type="ChEBI" id="CHEBI:60530"/>
        <dbReference type="ChEBI" id="CHEBI:61715"/>
        <dbReference type="EC" id="1.17.99.9"/>
    </reaction>
    <physiologicalReaction direction="left-to-right" evidence="11">
        <dbReference type="Rhea" id="RHEA:63389"/>
    </physiologicalReaction>
</comment>
<evidence type="ECO:0000256" key="3">
    <source>
        <dbReference type="ARBA" id="ARBA00022692"/>
    </source>
</evidence>
<dbReference type="InterPro" id="IPR003780">
    <property type="entry name" value="COX15/CtaA_fam"/>
</dbReference>
<feature type="transmembrane region" description="Helical" evidence="12">
    <location>
        <begin position="268"/>
        <end position="285"/>
    </location>
</feature>
<evidence type="ECO:0000256" key="12">
    <source>
        <dbReference type="SAM" id="Phobius"/>
    </source>
</evidence>
<accession>A0A4Y8UJ71</accession>
<evidence type="ECO:0000256" key="10">
    <source>
        <dbReference type="ARBA" id="ARBA00044501"/>
    </source>
</evidence>
<evidence type="ECO:0000256" key="2">
    <source>
        <dbReference type="ARBA" id="ARBA00004141"/>
    </source>
</evidence>
<dbReference type="Proteomes" id="UP000298133">
    <property type="component" value="Unassembled WGS sequence"/>
</dbReference>
<comment type="cofactor">
    <cofactor evidence="1">
        <name>heme b</name>
        <dbReference type="ChEBI" id="CHEBI:60344"/>
    </cofactor>
</comment>
<dbReference type="GO" id="GO:0016020">
    <property type="term" value="C:membrane"/>
    <property type="evidence" value="ECO:0007669"/>
    <property type="project" value="UniProtKB-SubCell"/>
</dbReference>
<dbReference type="EMBL" id="SPIA01000001">
    <property type="protein sequence ID" value="TFH68488.1"/>
    <property type="molecule type" value="Genomic_DNA"/>
</dbReference>
<feature type="transmembrane region" description="Helical" evidence="12">
    <location>
        <begin position="297"/>
        <end position="315"/>
    </location>
</feature>
<protein>
    <submittedName>
        <fullName evidence="13">Heme A synthase</fullName>
    </submittedName>
</protein>
<keyword evidence="8" id="KW-0350">Heme biosynthesis</keyword>
<reference evidence="13 14" key="1">
    <citation type="submission" date="2019-03" db="EMBL/GenBank/DDBJ databases">
        <title>Draft genome of Gammaproteobacteria bacterium LSUCC0057, a member of the SAR92 clade.</title>
        <authorList>
            <person name="Lanclos V.C."/>
            <person name="Doiron C."/>
            <person name="Henson M.W."/>
            <person name="Thrash J.C."/>
        </authorList>
    </citation>
    <scope>NUCLEOTIDE SEQUENCE [LARGE SCALE GENOMIC DNA]</scope>
    <source>
        <strain evidence="13 14">LSUCC0057</strain>
    </source>
</reference>
<dbReference type="GO" id="GO:0006784">
    <property type="term" value="P:heme A biosynthetic process"/>
    <property type="evidence" value="ECO:0007669"/>
    <property type="project" value="InterPro"/>
</dbReference>
<dbReference type="Pfam" id="PF02628">
    <property type="entry name" value="COX15-CtaA"/>
    <property type="match status" value="1"/>
</dbReference>
<proteinExistence type="inferred from homology"/>
<keyword evidence="14" id="KW-1185">Reference proteome</keyword>
<keyword evidence="3 12" id="KW-0812">Transmembrane</keyword>
<comment type="pathway">
    <text evidence="10">Porphyrin-containing compound metabolism; heme A biosynthesis; heme A from heme O: step 1/1.</text>
</comment>
<keyword evidence="6" id="KW-0560">Oxidoreductase</keyword>
<evidence type="ECO:0000256" key="1">
    <source>
        <dbReference type="ARBA" id="ARBA00001970"/>
    </source>
</evidence>
<comment type="subcellular location">
    <subcellularLocation>
        <location evidence="2">Membrane</location>
        <topology evidence="2">Multi-pass membrane protein</topology>
    </subcellularLocation>
</comment>
<comment type="caution">
    <text evidence="13">The sequence shown here is derived from an EMBL/GenBank/DDBJ whole genome shotgun (WGS) entry which is preliminary data.</text>
</comment>
<dbReference type="GO" id="GO:0046872">
    <property type="term" value="F:metal ion binding"/>
    <property type="evidence" value="ECO:0007669"/>
    <property type="project" value="UniProtKB-KW"/>
</dbReference>
<name>A0A4Y8UJ71_9GAMM</name>
<dbReference type="PANTHER" id="PTHR23289:SF2">
    <property type="entry name" value="CYTOCHROME C OXIDASE ASSEMBLY PROTEIN COX15 HOMOLOG"/>
    <property type="match status" value="1"/>
</dbReference>
<organism evidence="13 14">
    <name type="scientific">Gammaproteobacteria bacterium LSUCC0057</name>
    <dbReference type="NCBI Taxonomy" id="2559237"/>
    <lineage>
        <taxon>Bacteria</taxon>
        <taxon>Pseudomonadati</taxon>
        <taxon>Pseudomonadota</taxon>
        <taxon>Gammaproteobacteria</taxon>
        <taxon>Cellvibrionales</taxon>
        <taxon>Porticoccaceae</taxon>
        <taxon>SAR92 clade</taxon>
    </lineage>
</organism>
<feature type="transmembrane region" description="Helical" evidence="12">
    <location>
        <begin position="163"/>
        <end position="182"/>
    </location>
</feature>
<evidence type="ECO:0000256" key="4">
    <source>
        <dbReference type="ARBA" id="ARBA00022723"/>
    </source>
</evidence>
<feature type="transmembrane region" description="Helical" evidence="12">
    <location>
        <begin position="12"/>
        <end position="31"/>
    </location>
</feature>
<feature type="transmembrane region" description="Helical" evidence="12">
    <location>
        <begin position="203"/>
        <end position="223"/>
    </location>
</feature>
<feature type="transmembrane region" description="Helical" evidence="12">
    <location>
        <begin position="126"/>
        <end position="143"/>
    </location>
</feature>
<evidence type="ECO:0000256" key="8">
    <source>
        <dbReference type="ARBA" id="ARBA00023133"/>
    </source>
</evidence>
<feature type="transmembrane region" description="Helical" evidence="12">
    <location>
        <begin position="96"/>
        <end position="114"/>
    </location>
</feature>
<feature type="transmembrane region" description="Helical" evidence="12">
    <location>
        <begin position="321"/>
        <end position="342"/>
    </location>
</feature>
<evidence type="ECO:0000313" key="14">
    <source>
        <dbReference type="Proteomes" id="UP000298133"/>
    </source>
</evidence>